<dbReference type="RefSeq" id="WP_133413895.1">
    <property type="nucleotide sequence ID" value="NZ_SDLP01000003.1"/>
</dbReference>
<evidence type="ECO:0000256" key="4">
    <source>
        <dbReference type="ARBA" id="ARBA00022692"/>
    </source>
</evidence>
<accession>A0A4R5X6N8</accession>
<dbReference type="Pfam" id="PF07690">
    <property type="entry name" value="MFS_1"/>
    <property type="match status" value="1"/>
</dbReference>
<sequence>MTGTEKQTPRHRYWPLYGAGFVTAFGAHSIAANLGTYGQQQHVSLLTIGLLLAVYDAAEVVLKPVFGTLVDRVGPRPVLLGGLIGFACASAAFVAAGDPGLLGVARFGQGAAAAAFSPAASTLVARLQSPGGHARRFGSYGAWKGLGYTLGPLLGGALVTIGGYGTLFASLGVLALVVAAWAAWVVPRMEPLPRRRSTVVDLARRLTRRAFVVPTVILAASTAALSIGVGFFPILAASAGANALLSGALVSALSACAALSQPWAGRALDARRITYRAGALVGLTLCAFGFLLAGLLDGPAGLIVGAIAIGLGAGVLTPLGFAALAASAPPERLGETMGSAEVGRELGDAGGPILVGAVAAAATLGVGCVAAAALMAAVAVVSAGAGQADDPPTSGAS</sequence>
<gene>
    <name evidence="9" type="ORF">EUA04_13665</name>
</gene>
<dbReference type="GO" id="GO:0022857">
    <property type="term" value="F:transmembrane transporter activity"/>
    <property type="evidence" value="ECO:0007669"/>
    <property type="project" value="InterPro"/>
</dbReference>
<organism evidence="9 10">
    <name type="scientific">Mycolicibacterium obuense</name>
    <dbReference type="NCBI Taxonomy" id="1807"/>
    <lineage>
        <taxon>Bacteria</taxon>
        <taxon>Bacillati</taxon>
        <taxon>Actinomycetota</taxon>
        <taxon>Actinomycetes</taxon>
        <taxon>Mycobacteriales</taxon>
        <taxon>Mycobacteriaceae</taxon>
        <taxon>Mycolicibacterium</taxon>
    </lineage>
</organism>
<keyword evidence="2" id="KW-0813">Transport</keyword>
<dbReference type="InterPro" id="IPR011701">
    <property type="entry name" value="MFS"/>
</dbReference>
<dbReference type="InterPro" id="IPR050171">
    <property type="entry name" value="MFS_Transporters"/>
</dbReference>
<name>A0A4R5X6N8_9MYCO</name>
<evidence type="ECO:0000256" key="1">
    <source>
        <dbReference type="ARBA" id="ARBA00004651"/>
    </source>
</evidence>
<evidence type="ECO:0000256" key="2">
    <source>
        <dbReference type="ARBA" id="ARBA00022448"/>
    </source>
</evidence>
<dbReference type="Proteomes" id="UP000294952">
    <property type="component" value="Unassembled WGS sequence"/>
</dbReference>
<feature type="transmembrane region" description="Helical" evidence="7">
    <location>
        <begin position="243"/>
        <end position="265"/>
    </location>
</feature>
<evidence type="ECO:0000256" key="7">
    <source>
        <dbReference type="SAM" id="Phobius"/>
    </source>
</evidence>
<reference evidence="9 10" key="1">
    <citation type="submission" date="2019-01" db="EMBL/GenBank/DDBJ databases">
        <title>High-quality-draft genome sequences of five non-tuberculosis mycobacteriaceae isolated from a nosocomial environment.</title>
        <authorList>
            <person name="Tiago I."/>
            <person name="Alarico S."/>
            <person name="Pereira S.G."/>
            <person name="Coelho C."/>
            <person name="Maranha A."/>
            <person name="Empadinhas N."/>
        </authorList>
    </citation>
    <scope>NUCLEOTIDE SEQUENCE [LARGE SCALE GENOMIC DNA]</scope>
    <source>
        <strain evidence="9 10">22DIII</strain>
    </source>
</reference>
<evidence type="ECO:0000256" key="6">
    <source>
        <dbReference type="ARBA" id="ARBA00023136"/>
    </source>
</evidence>
<dbReference type="EMBL" id="SDLP01000003">
    <property type="protein sequence ID" value="TDL08480.1"/>
    <property type="molecule type" value="Genomic_DNA"/>
</dbReference>
<protein>
    <submittedName>
        <fullName evidence="9">MFS transporter</fullName>
    </submittedName>
</protein>
<dbReference type="SUPFAM" id="SSF103473">
    <property type="entry name" value="MFS general substrate transporter"/>
    <property type="match status" value="1"/>
</dbReference>
<feature type="transmembrane region" description="Helical" evidence="7">
    <location>
        <begin position="302"/>
        <end position="326"/>
    </location>
</feature>
<dbReference type="InterPro" id="IPR036259">
    <property type="entry name" value="MFS_trans_sf"/>
</dbReference>
<evidence type="ECO:0000256" key="3">
    <source>
        <dbReference type="ARBA" id="ARBA00022475"/>
    </source>
</evidence>
<feature type="transmembrane region" description="Helical" evidence="7">
    <location>
        <begin position="137"/>
        <end position="161"/>
    </location>
</feature>
<feature type="transmembrane region" description="Helical" evidence="7">
    <location>
        <begin position="211"/>
        <end position="237"/>
    </location>
</feature>
<dbReference type="AlphaFoldDB" id="A0A4R5X6N8"/>
<evidence type="ECO:0000313" key="10">
    <source>
        <dbReference type="Proteomes" id="UP000294952"/>
    </source>
</evidence>
<dbReference type="PANTHER" id="PTHR23517">
    <property type="entry name" value="RESISTANCE PROTEIN MDTM, PUTATIVE-RELATED-RELATED"/>
    <property type="match status" value="1"/>
</dbReference>
<feature type="transmembrane region" description="Helical" evidence="7">
    <location>
        <begin position="103"/>
        <end position="125"/>
    </location>
</feature>
<proteinExistence type="predicted"/>
<keyword evidence="3" id="KW-1003">Cell membrane</keyword>
<dbReference type="InterPro" id="IPR020846">
    <property type="entry name" value="MFS_dom"/>
</dbReference>
<feature type="transmembrane region" description="Helical" evidence="7">
    <location>
        <begin position="43"/>
        <end position="66"/>
    </location>
</feature>
<feature type="transmembrane region" description="Helical" evidence="7">
    <location>
        <begin position="353"/>
        <end position="381"/>
    </location>
</feature>
<feature type="transmembrane region" description="Helical" evidence="7">
    <location>
        <begin position="78"/>
        <end position="97"/>
    </location>
</feature>
<feature type="domain" description="Major facilitator superfamily (MFS) profile" evidence="8">
    <location>
        <begin position="12"/>
        <end position="394"/>
    </location>
</feature>
<dbReference type="GO" id="GO:0005886">
    <property type="term" value="C:plasma membrane"/>
    <property type="evidence" value="ECO:0007669"/>
    <property type="project" value="UniProtKB-SubCell"/>
</dbReference>
<comment type="caution">
    <text evidence="9">The sequence shown here is derived from an EMBL/GenBank/DDBJ whole genome shotgun (WGS) entry which is preliminary data.</text>
</comment>
<feature type="transmembrane region" description="Helical" evidence="7">
    <location>
        <begin position="167"/>
        <end position="186"/>
    </location>
</feature>
<keyword evidence="5 7" id="KW-1133">Transmembrane helix</keyword>
<keyword evidence="4 7" id="KW-0812">Transmembrane</keyword>
<evidence type="ECO:0000256" key="5">
    <source>
        <dbReference type="ARBA" id="ARBA00022989"/>
    </source>
</evidence>
<evidence type="ECO:0000313" key="9">
    <source>
        <dbReference type="EMBL" id="TDL08480.1"/>
    </source>
</evidence>
<dbReference type="InterPro" id="IPR001958">
    <property type="entry name" value="Tet-R_TetA/multi-R_MdtG-like"/>
</dbReference>
<comment type="subcellular location">
    <subcellularLocation>
        <location evidence="1">Cell membrane</location>
        <topology evidence="1">Multi-pass membrane protein</topology>
    </subcellularLocation>
</comment>
<evidence type="ECO:0000259" key="8">
    <source>
        <dbReference type="PROSITE" id="PS50850"/>
    </source>
</evidence>
<feature type="transmembrane region" description="Helical" evidence="7">
    <location>
        <begin position="12"/>
        <end position="31"/>
    </location>
</feature>
<keyword evidence="6 7" id="KW-0472">Membrane</keyword>
<dbReference type="PRINTS" id="PR01035">
    <property type="entry name" value="TCRTETA"/>
</dbReference>
<feature type="transmembrane region" description="Helical" evidence="7">
    <location>
        <begin position="277"/>
        <end position="296"/>
    </location>
</feature>
<dbReference type="PROSITE" id="PS50850">
    <property type="entry name" value="MFS"/>
    <property type="match status" value="1"/>
</dbReference>
<dbReference type="Gene3D" id="1.20.1250.20">
    <property type="entry name" value="MFS general substrate transporter like domains"/>
    <property type="match status" value="1"/>
</dbReference>